<name>A0A5N6PSY2_9ASTR</name>
<organism evidence="3 4">
    <name type="scientific">Mikania micrantha</name>
    <name type="common">bitter vine</name>
    <dbReference type="NCBI Taxonomy" id="192012"/>
    <lineage>
        <taxon>Eukaryota</taxon>
        <taxon>Viridiplantae</taxon>
        <taxon>Streptophyta</taxon>
        <taxon>Embryophyta</taxon>
        <taxon>Tracheophyta</taxon>
        <taxon>Spermatophyta</taxon>
        <taxon>Magnoliopsida</taxon>
        <taxon>eudicotyledons</taxon>
        <taxon>Gunneridae</taxon>
        <taxon>Pentapetalae</taxon>
        <taxon>asterids</taxon>
        <taxon>campanulids</taxon>
        <taxon>Asterales</taxon>
        <taxon>Asteraceae</taxon>
        <taxon>Asteroideae</taxon>
        <taxon>Heliantheae alliance</taxon>
        <taxon>Eupatorieae</taxon>
        <taxon>Mikania</taxon>
    </lineage>
</organism>
<dbReference type="Gene3D" id="1.20.1260.60">
    <property type="entry name" value="Vacuolar protein sorting-associated protein Ist1"/>
    <property type="match status" value="1"/>
</dbReference>
<dbReference type="PANTHER" id="PTHR12161">
    <property type="entry name" value="IST1 FAMILY MEMBER"/>
    <property type="match status" value="1"/>
</dbReference>
<dbReference type="InterPro" id="IPR005061">
    <property type="entry name" value="Ist1"/>
</dbReference>
<dbReference type="PANTHER" id="PTHR12161:SF16">
    <property type="entry name" value="REGULATOR OF VPS4 ACTIVITY IN THE MVB PATHWAY PROTEIN"/>
    <property type="match status" value="1"/>
</dbReference>
<dbReference type="Pfam" id="PF03398">
    <property type="entry name" value="Ist1"/>
    <property type="match status" value="1"/>
</dbReference>
<proteinExistence type="inferred from homology"/>
<evidence type="ECO:0000256" key="2">
    <source>
        <dbReference type="SAM" id="MobiDB-lite"/>
    </source>
</evidence>
<dbReference type="FunFam" id="1.20.1260.60:FF:000002">
    <property type="entry name" value="Vacuolar protein sorting-associated protein IST1"/>
    <property type="match status" value="1"/>
</dbReference>
<protein>
    <recommendedName>
        <fullName evidence="5">IST1-like protein</fullName>
    </recommendedName>
</protein>
<dbReference type="Proteomes" id="UP000326396">
    <property type="component" value="Linkage Group LG10"/>
</dbReference>
<evidence type="ECO:0000313" key="4">
    <source>
        <dbReference type="Proteomes" id="UP000326396"/>
    </source>
</evidence>
<accession>A0A5N6PSY2</accession>
<feature type="compositionally biased region" description="Basic and acidic residues" evidence="2">
    <location>
        <begin position="378"/>
        <end position="387"/>
    </location>
</feature>
<dbReference type="OrthoDB" id="29853at2759"/>
<feature type="region of interest" description="Disordered" evidence="2">
    <location>
        <begin position="266"/>
        <end position="387"/>
    </location>
</feature>
<reference evidence="3 4" key="1">
    <citation type="submission" date="2019-05" db="EMBL/GenBank/DDBJ databases">
        <title>Mikania micrantha, genome provides insights into the molecular mechanism of rapid growth.</title>
        <authorList>
            <person name="Liu B."/>
        </authorList>
    </citation>
    <scope>NUCLEOTIDE SEQUENCE [LARGE SCALE GENOMIC DNA]</scope>
    <source>
        <strain evidence="3">NLD-2019</strain>
        <tissue evidence="3">Leaf</tissue>
    </source>
</reference>
<comment type="caution">
    <text evidence="3">The sequence shown here is derived from an EMBL/GenBank/DDBJ whole genome shotgun (WGS) entry which is preliminary data.</text>
</comment>
<comment type="similarity">
    <text evidence="1">Belongs to the IST1 family.</text>
</comment>
<dbReference type="GO" id="GO:0015031">
    <property type="term" value="P:protein transport"/>
    <property type="evidence" value="ECO:0007669"/>
    <property type="project" value="InterPro"/>
</dbReference>
<keyword evidence="4" id="KW-1185">Reference proteome</keyword>
<feature type="compositionally biased region" description="Acidic residues" evidence="2">
    <location>
        <begin position="304"/>
        <end position="316"/>
    </location>
</feature>
<evidence type="ECO:0000313" key="3">
    <source>
        <dbReference type="EMBL" id="KAD7116669.1"/>
    </source>
</evidence>
<gene>
    <name evidence="3" type="ORF">E3N88_03937</name>
</gene>
<evidence type="ECO:0000256" key="1">
    <source>
        <dbReference type="ARBA" id="ARBA00005536"/>
    </source>
</evidence>
<sequence>MGRKLDILLGRKFKASKFKATVNLAVSRITVLKNQRQARLAVARSDIVQLLNLNHHEHALLRVDQVIKEQNMLDVLVMVDGYCHLVLQMVNLIEKEKGCPDELKEAISSLLYAAPRCGEFPELQEIREILTSRYGKEFAYGAIELRTDCGVNTRMIQKLSPRQSSLETRIKILREIANENGVVLKLEDPSPTLKEVIKLDIPTSALTSHGVEETTKDGLDMEIDQVLSFSESINGKKKYRDVEDAAQAAFESAAYAAAAARAAVELSRSRSSGHDSSSSRPRPRPTNSNLKKSKLRMENQNTESESESESEPEQEGETSKNMTVAGDTTNGGSDSDGYNTPLEKTMVFDESDDEIENENGGFSSSKELGFDTGLSESRFGDGLKMEPFDLTKRPMSVRTRRVVF</sequence>
<dbReference type="EMBL" id="SZYD01000002">
    <property type="protein sequence ID" value="KAD7116669.1"/>
    <property type="molecule type" value="Genomic_DNA"/>
</dbReference>
<evidence type="ECO:0008006" key="5">
    <source>
        <dbReference type="Google" id="ProtNLM"/>
    </source>
</evidence>
<dbReference type="AlphaFoldDB" id="A0A5N6PSY2"/>
<feature type="compositionally biased region" description="Low complexity" evidence="2">
    <location>
        <begin position="326"/>
        <end position="337"/>
    </location>
</feature>
<dbReference type="InterPro" id="IPR042277">
    <property type="entry name" value="IST1-like"/>
</dbReference>